<feature type="compositionally biased region" description="Polar residues" evidence="2">
    <location>
        <begin position="198"/>
        <end position="214"/>
    </location>
</feature>
<dbReference type="EMBL" id="JAFIMR010000058">
    <property type="protein sequence ID" value="KAI1853018.1"/>
    <property type="molecule type" value="Genomic_DNA"/>
</dbReference>
<feature type="region of interest" description="Disordered" evidence="2">
    <location>
        <begin position="1"/>
        <end position="236"/>
    </location>
</feature>
<feature type="compositionally biased region" description="Polar residues" evidence="2">
    <location>
        <begin position="428"/>
        <end position="450"/>
    </location>
</feature>
<feature type="region of interest" description="Disordered" evidence="2">
    <location>
        <begin position="251"/>
        <end position="562"/>
    </location>
</feature>
<organism evidence="3 4">
    <name type="scientific">Neoarthrinium moseri</name>
    <dbReference type="NCBI Taxonomy" id="1658444"/>
    <lineage>
        <taxon>Eukaryota</taxon>
        <taxon>Fungi</taxon>
        <taxon>Dikarya</taxon>
        <taxon>Ascomycota</taxon>
        <taxon>Pezizomycotina</taxon>
        <taxon>Sordariomycetes</taxon>
        <taxon>Xylariomycetidae</taxon>
        <taxon>Amphisphaeriales</taxon>
        <taxon>Apiosporaceae</taxon>
        <taxon>Neoarthrinium</taxon>
    </lineage>
</organism>
<feature type="compositionally biased region" description="Basic and acidic residues" evidence="2">
    <location>
        <begin position="877"/>
        <end position="886"/>
    </location>
</feature>
<accession>A0A9P9W9V8</accession>
<comment type="caution">
    <text evidence="3">The sequence shown here is derived from an EMBL/GenBank/DDBJ whole genome shotgun (WGS) entry which is preliminary data.</text>
</comment>
<feature type="compositionally biased region" description="Polar residues" evidence="2">
    <location>
        <begin position="1"/>
        <end position="22"/>
    </location>
</feature>
<feature type="compositionally biased region" description="Polar residues" evidence="2">
    <location>
        <begin position="368"/>
        <end position="377"/>
    </location>
</feature>
<feature type="compositionally biased region" description="Basic and acidic residues" evidence="2">
    <location>
        <begin position="333"/>
        <end position="344"/>
    </location>
</feature>
<feature type="region of interest" description="Disordered" evidence="2">
    <location>
        <begin position="819"/>
        <end position="886"/>
    </location>
</feature>
<dbReference type="PANTHER" id="PTHR38701">
    <property type="entry name" value="CHROMOSOME 8, WHOLE GENOME SHOTGUN SEQUENCE"/>
    <property type="match status" value="1"/>
</dbReference>
<name>A0A9P9W9V8_9PEZI</name>
<dbReference type="Proteomes" id="UP000829685">
    <property type="component" value="Unassembled WGS sequence"/>
</dbReference>
<feature type="compositionally biased region" description="Polar residues" evidence="2">
    <location>
        <begin position="476"/>
        <end position="487"/>
    </location>
</feature>
<feature type="coiled-coil region" evidence="1">
    <location>
        <begin position="645"/>
        <end position="679"/>
    </location>
</feature>
<feature type="compositionally biased region" description="Polar residues" evidence="2">
    <location>
        <begin position="731"/>
        <end position="741"/>
    </location>
</feature>
<proteinExistence type="predicted"/>
<evidence type="ECO:0000313" key="4">
    <source>
        <dbReference type="Proteomes" id="UP000829685"/>
    </source>
</evidence>
<dbReference type="PANTHER" id="PTHR38701:SF1">
    <property type="entry name" value="UP-REGULATED DURING SEPTATION PROTEIN 1 DOMAIN-CONTAINING PROTEIN"/>
    <property type="match status" value="1"/>
</dbReference>
<feature type="region of interest" description="Disordered" evidence="2">
    <location>
        <begin position="605"/>
        <end position="631"/>
    </location>
</feature>
<feature type="compositionally biased region" description="Polar residues" evidence="2">
    <location>
        <begin position="305"/>
        <end position="317"/>
    </location>
</feature>
<feature type="compositionally biased region" description="Polar residues" evidence="2">
    <location>
        <begin position="510"/>
        <end position="519"/>
    </location>
</feature>
<evidence type="ECO:0000256" key="1">
    <source>
        <dbReference type="SAM" id="Coils"/>
    </source>
</evidence>
<feature type="compositionally biased region" description="Low complexity" evidence="2">
    <location>
        <begin position="268"/>
        <end position="290"/>
    </location>
</feature>
<feature type="compositionally biased region" description="Low complexity" evidence="2">
    <location>
        <begin position="77"/>
        <end position="108"/>
    </location>
</feature>
<evidence type="ECO:0000256" key="2">
    <source>
        <dbReference type="SAM" id="MobiDB-lite"/>
    </source>
</evidence>
<feature type="compositionally biased region" description="Low complexity" evidence="2">
    <location>
        <begin position="688"/>
        <end position="697"/>
    </location>
</feature>
<feature type="region of interest" description="Disordered" evidence="2">
    <location>
        <begin position="688"/>
        <end position="748"/>
    </location>
</feature>
<evidence type="ECO:0000313" key="3">
    <source>
        <dbReference type="EMBL" id="KAI1853018.1"/>
    </source>
</evidence>
<protein>
    <submittedName>
        <fullName evidence="3">Uncharacterized protein</fullName>
    </submittedName>
</protein>
<feature type="compositionally biased region" description="Low complexity" evidence="2">
    <location>
        <begin position="128"/>
        <end position="185"/>
    </location>
</feature>
<gene>
    <name evidence="3" type="ORF">JX265_012774</name>
</gene>
<feature type="compositionally biased region" description="Acidic residues" evidence="2">
    <location>
        <begin position="713"/>
        <end position="730"/>
    </location>
</feature>
<feature type="compositionally biased region" description="Polar residues" evidence="2">
    <location>
        <begin position="618"/>
        <end position="630"/>
    </location>
</feature>
<feature type="compositionally biased region" description="Basic and acidic residues" evidence="2">
    <location>
        <begin position="378"/>
        <end position="394"/>
    </location>
</feature>
<sequence length="886" mass="94913">MRALNTATTSKAIAKFNPNTKLSQRNQQQQASSQPEHQHQRPSDAAALAHAHAHGPLYTLNGKSTLTTPAPAPAARPRPSSRQSALSSFSSSSRQSSATHSNNNNNRNAKAAVKRLPSSDALARQTSRPTIITTKATPAATTTTTTTTRPPSRINSKQPTATSRSPSTASTTTATARSPRASSSSLQTARSPLDSRDQNASLTPASASSMSKNVRVTMPYDSRSPNPNGARPQLPTLSAGAARGMSRTPITPKIAAKPTQVPTLAANTHTPLPRRTQRPTTANSAASAPSRGATTPHPEDELPSFLSNITPRSGTRQSRVDSREGTPNGTPNPDRHDAWDRESRPSLGHSSVSPAPNDIDPPRRPAVTFSSIPSDLTRQPRQDDIDSKFFHASDARPSPHHPHPPPKPTLAKAPSFFYASGGPVENRANGQAPPTSAPTSHNSSQDNVSSKFIYANGTPDLRPSPPIAPSRPASIVSTSSKAPTNRPVTGAHPNGYGAAQRPLSPVKLVQQHQSGQPRSINVPPLAANRPQATATPQLGPPVGLRRTSTGTSLSAHSRNGSLTTSEAELYKAGLVPSGPSSPLASPLQPPFTLASIIQAAEDFADDESVASPDESHSEVQSPTKSTNSLDPVSELVANARRERKVQDLQITNASLEAINRTLERQLRKQTAELRRYRRLSRSGRLSMASAASSRLVSNPLSAAEGTEGLALSDLDEEDSEEEDLEDDSFTDTDSASESLSPSLMAERDAKYRKKDEKRLQLDLSKHQELLIDSQKINQSIKRCLDWTEELIKDGKKALEYSVRVSDVDIPGPRVLNPVDEEEERTQNSINFDPDATINDTSTLGEEQDDEQENEGERAVPLEPKLAGWKPDPPILDTDIRLPSDGG</sequence>
<feature type="compositionally biased region" description="Polar residues" evidence="2">
    <location>
        <begin position="546"/>
        <end position="562"/>
    </location>
</feature>
<dbReference type="AlphaFoldDB" id="A0A9P9W9V8"/>
<reference evidence="3" key="1">
    <citation type="submission" date="2021-03" db="EMBL/GenBank/DDBJ databases">
        <title>Revisited historic fungal species revealed as producer of novel bioactive compounds through whole genome sequencing and comparative genomics.</title>
        <authorList>
            <person name="Vignolle G.A."/>
            <person name="Hochenegger N."/>
            <person name="Mach R.L."/>
            <person name="Mach-Aigner A.R."/>
            <person name="Javad Rahimi M."/>
            <person name="Salim K.A."/>
            <person name="Chan C.M."/>
            <person name="Lim L.B.L."/>
            <person name="Cai F."/>
            <person name="Druzhinina I.S."/>
            <person name="U'Ren J.M."/>
            <person name="Derntl C."/>
        </authorList>
    </citation>
    <scope>NUCLEOTIDE SEQUENCE</scope>
    <source>
        <strain evidence="3">TUCIM 5799</strain>
    </source>
</reference>
<keyword evidence="1" id="KW-0175">Coiled coil</keyword>
<keyword evidence="4" id="KW-1185">Reference proteome</keyword>
<feature type="compositionally biased region" description="Low complexity" evidence="2">
    <location>
        <begin position="23"/>
        <end position="35"/>
    </location>
</feature>